<comment type="caution">
    <text evidence="1">The sequence shown here is derived from an EMBL/GenBank/DDBJ whole genome shotgun (WGS) entry which is preliminary data.</text>
</comment>
<accession>A0AA43T2M8</accession>
<gene>
    <name evidence="1" type="ORF">OB951_00800</name>
</gene>
<dbReference type="RefSeq" id="WP_281105355.1">
    <property type="nucleotide sequence ID" value="NZ_JAOPMH010000001.1"/>
</dbReference>
<name>A0AA43T2M8_9BIFI</name>
<evidence type="ECO:0000313" key="2">
    <source>
        <dbReference type="Proteomes" id="UP001161916"/>
    </source>
</evidence>
<dbReference type="AlphaFoldDB" id="A0AA43T2M8"/>
<dbReference type="Proteomes" id="UP001161916">
    <property type="component" value="Unassembled WGS sequence"/>
</dbReference>
<evidence type="ECO:0000313" key="1">
    <source>
        <dbReference type="EMBL" id="MDH7889162.1"/>
    </source>
</evidence>
<reference evidence="1" key="1">
    <citation type="submission" date="2022-09" db="EMBL/GenBank/DDBJ databases">
        <authorList>
            <person name="Orihara K."/>
        </authorList>
    </citation>
    <scope>NUCLEOTIDE SEQUENCE</scope>
    <source>
        <strain evidence="1">YIT 13062</strain>
    </source>
</reference>
<dbReference type="EMBL" id="JAOPMH010000001">
    <property type="protein sequence ID" value="MDH7889162.1"/>
    <property type="molecule type" value="Genomic_DNA"/>
</dbReference>
<sequence>MSGKQNIPRFSIENVTYTKQHNNAALDMRPKDDTTMRELGFTDRRKGYWYLCRRVSTDSDITLNVRIAKDGHDWQIDVLDECFCQPYDYQYLLSVNPTLEYANNVADECEKWYRRLSEWGLLSGWHEGMYV</sequence>
<protein>
    <submittedName>
        <fullName evidence="1">Uncharacterized protein</fullName>
    </submittedName>
</protein>
<organism evidence="1 2">
    <name type="scientific">Bifidobacterium catenulatum subsp. kashiwanohense</name>
    <dbReference type="NCBI Taxonomy" id="630129"/>
    <lineage>
        <taxon>Bacteria</taxon>
        <taxon>Bacillati</taxon>
        <taxon>Actinomycetota</taxon>
        <taxon>Actinomycetes</taxon>
        <taxon>Bifidobacteriales</taxon>
        <taxon>Bifidobacteriaceae</taxon>
        <taxon>Bifidobacterium</taxon>
    </lineage>
</organism>
<reference evidence="1" key="2">
    <citation type="journal article" date="2023" name="Gut Microbes">
        <title>Characterization of Bifidobacterium kashiwanohense that utilizes both milk- and plant-derived oligosaccharides.</title>
        <authorList>
            <person name="Orihara K."/>
            <person name="Yahagi K."/>
            <person name="Saito Y."/>
            <person name="Watanabe Y."/>
            <person name="Sasai T."/>
            <person name="Hara T."/>
            <person name="Tsukuda N."/>
            <person name="Oki K."/>
            <person name="Fujimoto J."/>
            <person name="Matsuki T."/>
        </authorList>
    </citation>
    <scope>NUCLEOTIDE SEQUENCE</scope>
    <source>
        <strain evidence="1">YIT 13062</strain>
    </source>
</reference>
<proteinExistence type="predicted"/>